<dbReference type="SUPFAM" id="SSF55729">
    <property type="entry name" value="Acyl-CoA N-acyltransferases (Nat)"/>
    <property type="match status" value="1"/>
</dbReference>
<accession>A0ABS9ML53</accession>
<dbReference type="EC" id="2.3.1.-" evidence="3"/>
<dbReference type="Pfam" id="PF00583">
    <property type="entry name" value="Acetyltransf_1"/>
    <property type="match status" value="1"/>
</dbReference>
<organism evidence="3 4">
    <name type="scientific">Anaeromassilibacillus senegalensis</name>
    <dbReference type="NCBI Taxonomy" id="1673717"/>
    <lineage>
        <taxon>Bacteria</taxon>
        <taxon>Bacillati</taxon>
        <taxon>Bacillota</taxon>
        <taxon>Clostridia</taxon>
        <taxon>Eubacteriales</taxon>
        <taxon>Acutalibacteraceae</taxon>
        <taxon>Anaeromassilibacillus</taxon>
    </lineage>
</organism>
<dbReference type="Gene3D" id="3.40.630.30">
    <property type="match status" value="1"/>
</dbReference>
<dbReference type="RefSeq" id="WP_087234950.1">
    <property type="nucleotide sequence ID" value="NZ_JAKNHQ010000013.1"/>
</dbReference>
<keyword evidence="3" id="KW-0012">Acyltransferase</keyword>
<dbReference type="CDD" id="cd04301">
    <property type="entry name" value="NAT_SF"/>
    <property type="match status" value="1"/>
</dbReference>
<keyword evidence="4" id="KW-1185">Reference proteome</keyword>
<evidence type="ECO:0000313" key="4">
    <source>
        <dbReference type="Proteomes" id="UP001298681"/>
    </source>
</evidence>
<name>A0ABS9ML53_9FIRM</name>
<evidence type="ECO:0000313" key="3">
    <source>
        <dbReference type="EMBL" id="MCG4611271.1"/>
    </source>
</evidence>
<comment type="caution">
    <text evidence="3">The sequence shown here is derived from an EMBL/GenBank/DDBJ whole genome shotgun (WGS) entry which is preliminary data.</text>
</comment>
<sequence>MYRKSTLEDCRAIYQLICELEQKELPYQRFSEIYYQQIQDSRYYCLVYEYNGSVVAALNLRMEEQLHHTERIAEILEFSVAESCRGKGVGREMFDRACQMARKRGCSQIEAATNQLREGAHRFYLREDMHNFHYKFSKRLYGENASENVLGR</sequence>
<dbReference type="PANTHER" id="PTHR13947">
    <property type="entry name" value="GNAT FAMILY N-ACETYLTRANSFERASE"/>
    <property type="match status" value="1"/>
</dbReference>
<dbReference type="GO" id="GO:0016746">
    <property type="term" value="F:acyltransferase activity"/>
    <property type="evidence" value="ECO:0007669"/>
    <property type="project" value="UniProtKB-KW"/>
</dbReference>
<proteinExistence type="predicted"/>
<dbReference type="PROSITE" id="PS51186">
    <property type="entry name" value="GNAT"/>
    <property type="match status" value="1"/>
</dbReference>
<evidence type="ECO:0000259" key="2">
    <source>
        <dbReference type="PROSITE" id="PS51186"/>
    </source>
</evidence>
<dbReference type="PANTHER" id="PTHR13947:SF37">
    <property type="entry name" value="LD18367P"/>
    <property type="match status" value="1"/>
</dbReference>
<protein>
    <submittedName>
        <fullName evidence="3">GNAT family N-acetyltransferase</fullName>
        <ecNumber evidence="3">2.3.1.-</ecNumber>
    </submittedName>
</protein>
<keyword evidence="1 3" id="KW-0808">Transferase</keyword>
<reference evidence="3 4" key="1">
    <citation type="submission" date="2022-01" db="EMBL/GenBank/DDBJ databases">
        <title>Collection of gut derived symbiotic bacterial strains cultured from healthy donors.</title>
        <authorList>
            <person name="Lin H."/>
            <person name="Kohout C."/>
            <person name="Waligurski E."/>
            <person name="Pamer E.G."/>
        </authorList>
    </citation>
    <scope>NUCLEOTIDE SEQUENCE [LARGE SCALE GENOMIC DNA]</scope>
    <source>
        <strain evidence="3 4">DFI.7.58</strain>
    </source>
</reference>
<dbReference type="EMBL" id="JAKNHQ010000013">
    <property type="protein sequence ID" value="MCG4611271.1"/>
    <property type="molecule type" value="Genomic_DNA"/>
</dbReference>
<dbReference type="InterPro" id="IPR016181">
    <property type="entry name" value="Acyl_CoA_acyltransferase"/>
</dbReference>
<evidence type="ECO:0000256" key="1">
    <source>
        <dbReference type="ARBA" id="ARBA00022679"/>
    </source>
</evidence>
<dbReference type="InterPro" id="IPR050769">
    <property type="entry name" value="NAT_camello-type"/>
</dbReference>
<feature type="domain" description="N-acetyltransferase" evidence="2">
    <location>
        <begin position="1"/>
        <end position="152"/>
    </location>
</feature>
<gene>
    <name evidence="3" type="ORF">L0P57_10060</name>
</gene>
<dbReference type="InterPro" id="IPR000182">
    <property type="entry name" value="GNAT_dom"/>
</dbReference>
<dbReference type="Proteomes" id="UP001298681">
    <property type="component" value="Unassembled WGS sequence"/>
</dbReference>